<evidence type="ECO:0000256" key="2">
    <source>
        <dbReference type="ARBA" id="ARBA00012042"/>
    </source>
</evidence>
<reference evidence="9 10" key="1">
    <citation type="submission" date="2013-10" db="EMBL/GenBank/DDBJ databases">
        <title>Salinisphaera orenii MK-B5 Genome Sequencing.</title>
        <authorList>
            <person name="Lai Q."/>
            <person name="Li C."/>
            <person name="Shao Z."/>
        </authorList>
    </citation>
    <scope>NUCLEOTIDE SEQUENCE [LARGE SCALE GENOMIC DNA]</scope>
    <source>
        <strain evidence="9 10">MK-B5</strain>
    </source>
</reference>
<accession>A0A423PVT7</accession>
<dbReference type="SUPFAM" id="SSF52540">
    <property type="entry name" value="P-loop containing nucleoside triphosphate hydrolases"/>
    <property type="match status" value="1"/>
</dbReference>
<dbReference type="AlphaFoldDB" id="A0A423PVT7"/>
<evidence type="ECO:0000259" key="8">
    <source>
        <dbReference type="Pfam" id="PF00485"/>
    </source>
</evidence>
<evidence type="ECO:0000313" key="10">
    <source>
        <dbReference type="Proteomes" id="UP000283993"/>
    </source>
</evidence>
<sequence>MQSQLAVMSIRHPIIAVTGSSGAGTSTARVAFEHIFHRLRMKAAFVDGDAFHAYERGEMARAVERATIRGENFSHFGPGANRFDRLETLFAEYAASGGGQSRRYLHDEIEAAEFDREPGTFTDWAPVPEDSDVLFYEGLHGGVVTDQHDVARHVDFMVGMVPTINLEWIQKIRRDTDQRGYAPEDVAKVILRRMPDYVRYITPQFSRTDINFQRVPLVDTSNPFIARDIPNDDESMVVIRFRDPKRWAVDFPYLLTMIQDSFMSRPNTLVVPGTKMRMAAEIIIGPIVEHLLERRRAATADHLGQRGDP</sequence>
<evidence type="ECO:0000256" key="6">
    <source>
        <dbReference type="ARBA" id="ARBA00022840"/>
    </source>
</evidence>
<keyword evidence="4" id="KW-0547">Nucleotide-binding</keyword>
<keyword evidence="6" id="KW-0067">ATP-binding</keyword>
<dbReference type="Gene3D" id="3.40.50.300">
    <property type="entry name" value="P-loop containing nucleotide triphosphate hydrolases"/>
    <property type="match status" value="1"/>
</dbReference>
<feature type="domain" description="Phosphoribulokinase/uridine kinase" evidence="8">
    <location>
        <begin position="14"/>
        <end position="221"/>
    </location>
</feature>
<evidence type="ECO:0000313" key="9">
    <source>
        <dbReference type="EMBL" id="ROO29720.1"/>
    </source>
</evidence>
<gene>
    <name evidence="9" type="ORF">SAOR_02905</name>
</gene>
<dbReference type="InterPro" id="IPR006083">
    <property type="entry name" value="PRK/URK"/>
</dbReference>
<dbReference type="PRINTS" id="PR00478">
    <property type="entry name" value="PHRIBLKINASE"/>
</dbReference>
<dbReference type="GO" id="GO:0008974">
    <property type="term" value="F:phosphoribulokinase activity"/>
    <property type="evidence" value="ECO:0007669"/>
    <property type="project" value="UniProtKB-EC"/>
</dbReference>
<keyword evidence="5 9" id="KW-0418">Kinase</keyword>
<dbReference type="GO" id="GO:0005975">
    <property type="term" value="P:carbohydrate metabolic process"/>
    <property type="evidence" value="ECO:0007669"/>
    <property type="project" value="InterPro"/>
</dbReference>
<comment type="similarity">
    <text evidence="1">Belongs to the phosphoribulokinase family.</text>
</comment>
<proteinExistence type="inferred from homology"/>
<comment type="catalytic activity">
    <reaction evidence="7">
        <text>D-ribulose 5-phosphate + ATP = D-ribulose 1,5-bisphosphate + ADP + H(+)</text>
        <dbReference type="Rhea" id="RHEA:19365"/>
        <dbReference type="ChEBI" id="CHEBI:15378"/>
        <dbReference type="ChEBI" id="CHEBI:30616"/>
        <dbReference type="ChEBI" id="CHEBI:57870"/>
        <dbReference type="ChEBI" id="CHEBI:58121"/>
        <dbReference type="ChEBI" id="CHEBI:456216"/>
        <dbReference type="EC" id="2.7.1.19"/>
    </reaction>
</comment>
<protein>
    <recommendedName>
        <fullName evidence="2">phosphoribulokinase</fullName>
        <ecNumber evidence="2">2.7.1.19</ecNumber>
    </recommendedName>
</protein>
<evidence type="ECO:0000256" key="3">
    <source>
        <dbReference type="ARBA" id="ARBA00022679"/>
    </source>
</evidence>
<dbReference type="Pfam" id="PF00485">
    <property type="entry name" value="PRK"/>
    <property type="match status" value="1"/>
</dbReference>
<evidence type="ECO:0000256" key="1">
    <source>
        <dbReference type="ARBA" id="ARBA00009719"/>
    </source>
</evidence>
<dbReference type="EC" id="2.7.1.19" evidence="2"/>
<keyword evidence="3" id="KW-0808">Transferase</keyword>
<dbReference type="NCBIfam" id="NF011997">
    <property type="entry name" value="PRK15453.1"/>
    <property type="match status" value="1"/>
</dbReference>
<comment type="caution">
    <text evidence="9">The sequence shown here is derived from an EMBL/GenBank/DDBJ whole genome shotgun (WGS) entry which is preliminary data.</text>
</comment>
<dbReference type="Proteomes" id="UP000283993">
    <property type="component" value="Unassembled WGS sequence"/>
</dbReference>
<name>A0A423PVT7_9GAMM</name>
<dbReference type="InterPro" id="IPR006082">
    <property type="entry name" value="PRK"/>
</dbReference>
<evidence type="ECO:0000256" key="4">
    <source>
        <dbReference type="ARBA" id="ARBA00022741"/>
    </source>
</evidence>
<dbReference type="GO" id="GO:0005524">
    <property type="term" value="F:ATP binding"/>
    <property type="evidence" value="ECO:0007669"/>
    <property type="project" value="UniProtKB-KW"/>
</dbReference>
<organism evidence="9 10">
    <name type="scientific">Salinisphaera orenii MK-B5</name>
    <dbReference type="NCBI Taxonomy" id="856730"/>
    <lineage>
        <taxon>Bacteria</taxon>
        <taxon>Pseudomonadati</taxon>
        <taxon>Pseudomonadota</taxon>
        <taxon>Gammaproteobacteria</taxon>
        <taxon>Salinisphaerales</taxon>
        <taxon>Salinisphaeraceae</taxon>
        <taxon>Salinisphaera</taxon>
    </lineage>
</organism>
<keyword evidence="10" id="KW-1185">Reference proteome</keyword>
<dbReference type="InterPro" id="IPR027417">
    <property type="entry name" value="P-loop_NTPase"/>
</dbReference>
<dbReference type="EMBL" id="AYKH01000003">
    <property type="protein sequence ID" value="ROO29720.1"/>
    <property type="molecule type" value="Genomic_DNA"/>
</dbReference>
<evidence type="ECO:0000256" key="7">
    <source>
        <dbReference type="ARBA" id="ARBA00047663"/>
    </source>
</evidence>
<evidence type="ECO:0000256" key="5">
    <source>
        <dbReference type="ARBA" id="ARBA00022777"/>
    </source>
</evidence>